<reference evidence="4 5" key="1">
    <citation type="journal article" date="2020" name="Int. J. Syst. Evol. Microbiol.">
        <title>Novel acetic acid bacteria from cider fermentations: Acetobacter conturbans sp. nov. and Acetobacter fallax sp. nov.</title>
        <authorList>
            <person name="Sombolestani A.S."/>
            <person name="Cleenwerck I."/>
            <person name="Cnockaert M."/>
            <person name="Borremans W."/>
            <person name="Wieme A.D."/>
            <person name="De Vuyst L."/>
            <person name="Vandamme P."/>
        </authorList>
    </citation>
    <scope>NUCLEOTIDE SEQUENCE [LARGE SCALE GENOMIC DNA]</scope>
    <source>
        <strain evidence="4 5">LMG 1637</strain>
    </source>
</reference>
<evidence type="ECO:0000256" key="1">
    <source>
        <dbReference type="ARBA" id="ARBA00006484"/>
    </source>
</evidence>
<dbReference type="PANTHER" id="PTHR44196:SF1">
    <property type="entry name" value="DEHYDROGENASE_REDUCTASE SDR FAMILY MEMBER 7B"/>
    <property type="match status" value="1"/>
</dbReference>
<dbReference type="Pfam" id="PF00106">
    <property type="entry name" value="adh_short"/>
    <property type="match status" value="1"/>
</dbReference>
<dbReference type="InterPro" id="IPR020904">
    <property type="entry name" value="Sc_DH/Rdtase_CS"/>
</dbReference>
<dbReference type="PROSITE" id="PS00061">
    <property type="entry name" value="ADH_SHORT"/>
    <property type="match status" value="1"/>
</dbReference>
<dbReference type="PANTHER" id="PTHR44196">
    <property type="entry name" value="DEHYDROGENASE/REDUCTASE SDR FAMILY MEMBER 7B"/>
    <property type="match status" value="1"/>
</dbReference>
<dbReference type="SUPFAM" id="SSF51735">
    <property type="entry name" value="NAD(P)-binding Rossmann-fold domains"/>
    <property type="match status" value="1"/>
</dbReference>
<dbReference type="InterPro" id="IPR036291">
    <property type="entry name" value="NAD(P)-bd_dom_sf"/>
</dbReference>
<keyword evidence="2" id="KW-0560">Oxidoreductase</keyword>
<gene>
    <name evidence="4" type="ORF">GOB84_13815</name>
</gene>
<comment type="caution">
    <text evidence="4">The sequence shown here is derived from an EMBL/GenBank/DDBJ whole genome shotgun (WGS) entry which is preliminary data.</text>
</comment>
<accession>A0ABX0KD55</accession>
<dbReference type="PRINTS" id="PR00081">
    <property type="entry name" value="GDHRDH"/>
</dbReference>
<dbReference type="EMBL" id="WOSW01000033">
    <property type="protein sequence ID" value="NHO33612.1"/>
    <property type="molecule type" value="Genomic_DNA"/>
</dbReference>
<proteinExistence type="inferred from homology"/>
<protein>
    <submittedName>
        <fullName evidence="4">SDR family NAD(P)-dependent oxidoreductase</fullName>
    </submittedName>
</protein>
<organism evidence="4 5">
    <name type="scientific">Acetobacter fallax</name>
    <dbReference type="NCBI Taxonomy" id="1737473"/>
    <lineage>
        <taxon>Bacteria</taxon>
        <taxon>Pseudomonadati</taxon>
        <taxon>Pseudomonadota</taxon>
        <taxon>Alphaproteobacteria</taxon>
        <taxon>Acetobacterales</taxon>
        <taxon>Acetobacteraceae</taxon>
        <taxon>Acetobacter</taxon>
    </lineage>
</organism>
<dbReference type="SMART" id="SM00822">
    <property type="entry name" value="PKS_KR"/>
    <property type="match status" value="1"/>
</dbReference>
<comment type="similarity">
    <text evidence="1">Belongs to the short-chain dehydrogenases/reductases (SDR) family.</text>
</comment>
<name>A0ABX0KD55_9PROT</name>
<evidence type="ECO:0000256" key="2">
    <source>
        <dbReference type="ARBA" id="ARBA00023002"/>
    </source>
</evidence>
<keyword evidence="5" id="KW-1185">Reference proteome</keyword>
<feature type="domain" description="Ketoreductase" evidence="3">
    <location>
        <begin position="33"/>
        <end position="213"/>
    </location>
</feature>
<dbReference type="RefSeq" id="WP_173578141.1">
    <property type="nucleotide sequence ID" value="NZ_WOSW01000033.1"/>
</dbReference>
<evidence type="ECO:0000259" key="3">
    <source>
        <dbReference type="SMART" id="SM00822"/>
    </source>
</evidence>
<dbReference type="InterPro" id="IPR002347">
    <property type="entry name" value="SDR_fam"/>
</dbReference>
<dbReference type="Proteomes" id="UP000615326">
    <property type="component" value="Unassembled WGS sequence"/>
</dbReference>
<dbReference type="Gene3D" id="3.40.50.720">
    <property type="entry name" value="NAD(P)-binding Rossmann-like Domain"/>
    <property type="match status" value="1"/>
</dbReference>
<dbReference type="InterPro" id="IPR057326">
    <property type="entry name" value="KR_dom"/>
</dbReference>
<sequence length="288" mass="30831">MAKARHILTRLKGSSRRDKSIRNSARISDRTLARILITGASGGIGQALALRYAAPGRTLVLWGRNATKLRILAASCQERGAHVLTREVDLTDGQAALRALREDDDSTPLDTVILCAGLSDMKQGHEKTEQAETVLELGLVNYATPAALTMAAADRMAQRGGGSIALIGSVAAYHDLPFAAGYGGSKAGLARFASSARLALAPLGVRLTLIAPGFVDTAMSQRIIGPRPFLVTPDAAAARIISALKRDQPEIIFPWPFAVLRIIDQLTPRILRDAIMRRVSADQRPRGD</sequence>
<evidence type="ECO:0000313" key="4">
    <source>
        <dbReference type="EMBL" id="NHO33612.1"/>
    </source>
</evidence>
<evidence type="ECO:0000313" key="5">
    <source>
        <dbReference type="Proteomes" id="UP000615326"/>
    </source>
</evidence>